<dbReference type="InterPro" id="IPR018011">
    <property type="entry name" value="Carb_sulfotrans_8-10"/>
</dbReference>
<dbReference type="AlphaFoldDB" id="A0A7R9BZM4"/>
<comment type="subcellular location">
    <subcellularLocation>
        <location evidence="1 9">Golgi apparatus membrane</location>
        <topology evidence="1 9">Single-pass type II membrane protein</topology>
    </subcellularLocation>
</comment>
<reference evidence="11" key="1">
    <citation type="submission" date="2020-11" db="EMBL/GenBank/DDBJ databases">
        <authorList>
            <person name="Tran Van P."/>
        </authorList>
    </citation>
    <scope>NUCLEOTIDE SEQUENCE</scope>
</reference>
<dbReference type="Pfam" id="PF03567">
    <property type="entry name" value="Sulfotransfer_2"/>
    <property type="match status" value="1"/>
</dbReference>
<dbReference type="PANTHER" id="PTHR12137:SF54">
    <property type="entry name" value="CARBOHYDRATE SULFOTRANSFERASE"/>
    <property type="match status" value="1"/>
</dbReference>
<keyword evidence="4" id="KW-0812">Transmembrane</keyword>
<dbReference type="EMBL" id="CAJPEX010005460">
    <property type="protein sequence ID" value="CAG0923615.1"/>
    <property type="molecule type" value="Genomic_DNA"/>
</dbReference>
<keyword evidence="10" id="KW-0732">Signal</keyword>
<evidence type="ECO:0000256" key="3">
    <source>
        <dbReference type="ARBA" id="ARBA00022679"/>
    </source>
</evidence>
<keyword evidence="3 9" id="KW-0808">Transferase</keyword>
<gene>
    <name evidence="11" type="ORF">NMOB1V02_LOCUS11078</name>
</gene>
<feature type="signal peptide" evidence="10">
    <location>
        <begin position="1"/>
        <end position="18"/>
    </location>
</feature>
<dbReference type="GO" id="GO:0008146">
    <property type="term" value="F:sulfotransferase activity"/>
    <property type="evidence" value="ECO:0007669"/>
    <property type="project" value="InterPro"/>
</dbReference>
<evidence type="ECO:0000256" key="1">
    <source>
        <dbReference type="ARBA" id="ARBA00004323"/>
    </source>
</evidence>
<dbReference type="InterPro" id="IPR005331">
    <property type="entry name" value="Sulfotransferase"/>
</dbReference>
<keyword evidence="7" id="KW-0472">Membrane</keyword>
<evidence type="ECO:0000256" key="9">
    <source>
        <dbReference type="RuleBase" id="RU364020"/>
    </source>
</evidence>
<dbReference type="GO" id="GO:0016051">
    <property type="term" value="P:carbohydrate biosynthetic process"/>
    <property type="evidence" value="ECO:0007669"/>
    <property type="project" value="InterPro"/>
</dbReference>
<accession>A0A7R9BZM4</accession>
<keyword evidence="12" id="KW-1185">Reference proteome</keyword>
<keyword evidence="8 9" id="KW-0325">Glycoprotein</keyword>
<evidence type="ECO:0000256" key="7">
    <source>
        <dbReference type="ARBA" id="ARBA00023136"/>
    </source>
</evidence>
<dbReference type="GO" id="GO:0000139">
    <property type="term" value="C:Golgi membrane"/>
    <property type="evidence" value="ECO:0007669"/>
    <property type="project" value="UniProtKB-SubCell"/>
</dbReference>
<dbReference type="Proteomes" id="UP000678499">
    <property type="component" value="Unassembled WGS sequence"/>
</dbReference>
<dbReference type="PANTHER" id="PTHR12137">
    <property type="entry name" value="CARBOHYDRATE SULFOTRANSFERASE"/>
    <property type="match status" value="1"/>
</dbReference>
<feature type="chain" id="PRO_5036403074" description="Carbohydrate sulfotransferase" evidence="10">
    <location>
        <begin position="19"/>
        <end position="266"/>
    </location>
</feature>
<keyword evidence="9" id="KW-0735">Signal-anchor</keyword>
<organism evidence="11">
    <name type="scientific">Notodromas monacha</name>
    <dbReference type="NCBI Taxonomy" id="399045"/>
    <lineage>
        <taxon>Eukaryota</taxon>
        <taxon>Metazoa</taxon>
        <taxon>Ecdysozoa</taxon>
        <taxon>Arthropoda</taxon>
        <taxon>Crustacea</taxon>
        <taxon>Oligostraca</taxon>
        <taxon>Ostracoda</taxon>
        <taxon>Podocopa</taxon>
        <taxon>Podocopida</taxon>
        <taxon>Cypridocopina</taxon>
        <taxon>Cypridoidea</taxon>
        <taxon>Cyprididae</taxon>
        <taxon>Notodromas</taxon>
    </lineage>
</organism>
<evidence type="ECO:0000256" key="10">
    <source>
        <dbReference type="SAM" id="SignalP"/>
    </source>
</evidence>
<evidence type="ECO:0000256" key="6">
    <source>
        <dbReference type="ARBA" id="ARBA00023034"/>
    </source>
</evidence>
<protein>
    <recommendedName>
        <fullName evidence="9">Carbohydrate sulfotransferase</fullName>
        <ecNumber evidence="9">2.8.2.-</ecNumber>
    </recommendedName>
</protein>
<evidence type="ECO:0000256" key="2">
    <source>
        <dbReference type="ARBA" id="ARBA00006339"/>
    </source>
</evidence>
<dbReference type="OrthoDB" id="2019940at2759"/>
<sequence>MRFFAVCMLLFISKLADARSSPLSSEDHAVVLREREARVLGMCKEYYSSGNGSSSSLAPVDADCDPVTSNDARKLVFDYKLYGCLPRGTGSRFWDATFSVITRDLMKRGSPDTPEKYLVFMSCRHPFQRIAMAYGVEARRAEEAGKSIVLPFTKFVEKDVINAGLRGSWKNPYLKPCHLECNPCCTHFDVIGDFATLAEDFNYIKKSQGLDSVREVRDAAEKDGTTIEPSTMTKYFAALPKPLVDGIIKVYQKDFELYGYSVDQYL</sequence>
<dbReference type="EMBL" id="OA887497">
    <property type="protein sequence ID" value="CAD7283463.1"/>
    <property type="molecule type" value="Genomic_DNA"/>
</dbReference>
<name>A0A7R9BZM4_9CRUS</name>
<evidence type="ECO:0000256" key="5">
    <source>
        <dbReference type="ARBA" id="ARBA00022989"/>
    </source>
</evidence>
<keyword evidence="5" id="KW-1133">Transmembrane helix</keyword>
<evidence type="ECO:0000256" key="8">
    <source>
        <dbReference type="ARBA" id="ARBA00023180"/>
    </source>
</evidence>
<proteinExistence type="inferred from homology"/>
<evidence type="ECO:0000313" key="12">
    <source>
        <dbReference type="Proteomes" id="UP000678499"/>
    </source>
</evidence>
<evidence type="ECO:0000256" key="4">
    <source>
        <dbReference type="ARBA" id="ARBA00022692"/>
    </source>
</evidence>
<comment type="similarity">
    <text evidence="2 9">Belongs to the sulfotransferase 2 family.</text>
</comment>
<keyword evidence="6 9" id="KW-0333">Golgi apparatus</keyword>
<dbReference type="EC" id="2.8.2.-" evidence="9"/>
<evidence type="ECO:0000313" key="11">
    <source>
        <dbReference type="EMBL" id="CAD7283463.1"/>
    </source>
</evidence>
<keyword evidence="9" id="KW-0119">Carbohydrate metabolism</keyword>